<evidence type="ECO:0000313" key="3">
    <source>
        <dbReference type="Proteomes" id="UP000092460"/>
    </source>
</evidence>
<keyword evidence="1" id="KW-0472">Membrane</keyword>
<reference evidence="3" key="1">
    <citation type="submission" date="2015-01" db="EMBL/GenBank/DDBJ databases">
        <authorList>
            <person name="Aksoy S."/>
            <person name="Warren W."/>
            <person name="Wilson R.K."/>
        </authorList>
    </citation>
    <scope>NUCLEOTIDE SEQUENCE [LARGE SCALE GENOMIC DNA]</scope>
    <source>
        <strain evidence="3">IAEA</strain>
    </source>
</reference>
<accession>A0A1B0AM66</accession>
<dbReference type="VEuPathDB" id="VectorBase:GPPI001584"/>
<keyword evidence="3" id="KW-1185">Reference proteome</keyword>
<evidence type="ECO:0000313" key="2">
    <source>
        <dbReference type="EnsemblMetazoa" id="GPPI001584-PA"/>
    </source>
</evidence>
<reference evidence="2" key="2">
    <citation type="submission" date="2020-05" db="UniProtKB">
        <authorList>
            <consortium name="EnsemblMetazoa"/>
        </authorList>
    </citation>
    <scope>IDENTIFICATION</scope>
    <source>
        <strain evidence="2">IAEA</strain>
    </source>
</reference>
<dbReference type="AlphaFoldDB" id="A0A1B0AM66"/>
<proteinExistence type="predicted"/>
<sequence length="108" mass="12262">MLFQQLSQLLLPDAVVYPFALMLITMLPMMIAYGILLYNDKARFCIQHGLMLEKYCEAAKICQGAMLCGFSAGRAAPYKLNWTLWCPVKCFLQETGVQQMCLTVQLRS</sequence>
<feature type="transmembrane region" description="Helical" evidence="1">
    <location>
        <begin position="15"/>
        <end position="38"/>
    </location>
</feature>
<keyword evidence="1" id="KW-0812">Transmembrane</keyword>
<organism evidence="2 3">
    <name type="scientific">Glossina palpalis gambiensis</name>
    <dbReference type="NCBI Taxonomy" id="67801"/>
    <lineage>
        <taxon>Eukaryota</taxon>
        <taxon>Metazoa</taxon>
        <taxon>Ecdysozoa</taxon>
        <taxon>Arthropoda</taxon>
        <taxon>Hexapoda</taxon>
        <taxon>Insecta</taxon>
        <taxon>Pterygota</taxon>
        <taxon>Neoptera</taxon>
        <taxon>Endopterygota</taxon>
        <taxon>Diptera</taxon>
        <taxon>Brachycera</taxon>
        <taxon>Muscomorpha</taxon>
        <taxon>Hippoboscoidea</taxon>
        <taxon>Glossinidae</taxon>
        <taxon>Glossina</taxon>
    </lineage>
</organism>
<dbReference type="EMBL" id="JXJN01000354">
    <property type="status" value="NOT_ANNOTATED_CDS"/>
    <property type="molecule type" value="Genomic_DNA"/>
</dbReference>
<dbReference type="EnsemblMetazoa" id="GPPI001584-RA">
    <property type="protein sequence ID" value="GPPI001584-PA"/>
    <property type="gene ID" value="GPPI001584"/>
</dbReference>
<keyword evidence="1" id="KW-1133">Transmembrane helix</keyword>
<evidence type="ECO:0000256" key="1">
    <source>
        <dbReference type="SAM" id="Phobius"/>
    </source>
</evidence>
<protein>
    <submittedName>
        <fullName evidence="2">Uncharacterized protein</fullName>
    </submittedName>
</protein>
<name>A0A1B0AM66_9MUSC</name>
<dbReference type="Proteomes" id="UP000092460">
    <property type="component" value="Unassembled WGS sequence"/>
</dbReference>